<dbReference type="InterPro" id="IPR050655">
    <property type="entry name" value="Plant_B3_domain"/>
</dbReference>
<protein>
    <recommendedName>
        <fullName evidence="6">TF-B3 domain-containing protein</fullName>
    </recommendedName>
</protein>
<dbReference type="PROSITE" id="PS50863">
    <property type="entry name" value="B3"/>
    <property type="match status" value="1"/>
</dbReference>
<organism evidence="7 8">
    <name type="scientific">Taxus chinensis</name>
    <name type="common">Chinese yew</name>
    <name type="synonym">Taxus wallichiana var. chinensis</name>
    <dbReference type="NCBI Taxonomy" id="29808"/>
    <lineage>
        <taxon>Eukaryota</taxon>
        <taxon>Viridiplantae</taxon>
        <taxon>Streptophyta</taxon>
        <taxon>Embryophyta</taxon>
        <taxon>Tracheophyta</taxon>
        <taxon>Spermatophyta</taxon>
        <taxon>Pinopsida</taxon>
        <taxon>Pinidae</taxon>
        <taxon>Conifers II</taxon>
        <taxon>Cupressales</taxon>
        <taxon>Taxaceae</taxon>
        <taxon>Taxus</taxon>
    </lineage>
</organism>
<evidence type="ECO:0000256" key="3">
    <source>
        <dbReference type="ARBA" id="ARBA00023163"/>
    </source>
</evidence>
<evidence type="ECO:0000256" key="4">
    <source>
        <dbReference type="ARBA" id="ARBA00023242"/>
    </source>
</evidence>
<keyword evidence="1" id="KW-0805">Transcription regulation</keyword>
<evidence type="ECO:0000256" key="1">
    <source>
        <dbReference type="ARBA" id="ARBA00023015"/>
    </source>
</evidence>
<dbReference type="PANTHER" id="PTHR31920">
    <property type="entry name" value="B3 DOMAIN-CONTAINING"/>
    <property type="match status" value="1"/>
</dbReference>
<dbReference type="AlphaFoldDB" id="A0AA38L5Z8"/>
<accession>A0AA38L5Z8</accession>
<dbReference type="InterPro" id="IPR015300">
    <property type="entry name" value="DNA-bd_pseudobarrel_sf"/>
</dbReference>
<keyword evidence="2" id="KW-0238">DNA-binding</keyword>
<feature type="non-terminal residue" evidence="7">
    <location>
        <position position="136"/>
    </location>
</feature>
<keyword evidence="4" id="KW-0539">Nucleus</keyword>
<proteinExistence type="predicted"/>
<dbReference type="CDD" id="cd10017">
    <property type="entry name" value="B3_DNA"/>
    <property type="match status" value="1"/>
</dbReference>
<dbReference type="Gene3D" id="2.40.330.10">
    <property type="entry name" value="DNA-binding pseudobarrel domain"/>
    <property type="match status" value="1"/>
</dbReference>
<feature type="domain" description="TF-B3" evidence="6">
    <location>
        <begin position="1"/>
        <end position="78"/>
    </location>
</feature>
<sequence>RIPPEFVPRLMNVGDEDMVLQCPSGKKWVVKLWSTNTKLEFRHGWGKFVHHHAIEFGDFVVFKYISGSNFKVQIFGRSGCVKNMTVCEPKKIITALEKRYRATNLPSSGEGIEKESSDETEVVAENQRKKAKPTSH</sequence>
<dbReference type="InterPro" id="IPR003340">
    <property type="entry name" value="B3_DNA-bd"/>
</dbReference>
<keyword evidence="3" id="KW-0804">Transcription</keyword>
<dbReference type="PANTHER" id="PTHR31920:SF132">
    <property type="entry name" value="TF-B3 DOMAIN-CONTAINING PROTEIN"/>
    <property type="match status" value="1"/>
</dbReference>
<comment type="caution">
    <text evidence="7">The sequence shown here is derived from an EMBL/GenBank/DDBJ whole genome shotgun (WGS) entry which is preliminary data.</text>
</comment>
<evidence type="ECO:0000256" key="5">
    <source>
        <dbReference type="SAM" id="MobiDB-lite"/>
    </source>
</evidence>
<evidence type="ECO:0000313" key="8">
    <source>
        <dbReference type="Proteomes" id="UP000824469"/>
    </source>
</evidence>
<name>A0AA38L5Z8_TAXCH</name>
<keyword evidence="8" id="KW-1185">Reference proteome</keyword>
<feature type="region of interest" description="Disordered" evidence="5">
    <location>
        <begin position="105"/>
        <end position="136"/>
    </location>
</feature>
<evidence type="ECO:0000256" key="2">
    <source>
        <dbReference type="ARBA" id="ARBA00023125"/>
    </source>
</evidence>
<dbReference type="SMART" id="SM01019">
    <property type="entry name" value="B3"/>
    <property type="match status" value="1"/>
</dbReference>
<dbReference type="EMBL" id="JAHRHJ020000007">
    <property type="protein sequence ID" value="KAH9309575.1"/>
    <property type="molecule type" value="Genomic_DNA"/>
</dbReference>
<dbReference type="GO" id="GO:0003677">
    <property type="term" value="F:DNA binding"/>
    <property type="evidence" value="ECO:0007669"/>
    <property type="project" value="UniProtKB-KW"/>
</dbReference>
<gene>
    <name evidence="7" type="ORF">KI387_037486</name>
</gene>
<evidence type="ECO:0000259" key="6">
    <source>
        <dbReference type="PROSITE" id="PS50863"/>
    </source>
</evidence>
<dbReference type="Pfam" id="PF02362">
    <property type="entry name" value="B3"/>
    <property type="match status" value="1"/>
</dbReference>
<reference evidence="7 8" key="1">
    <citation type="journal article" date="2021" name="Nat. Plants">
        <title>The Taxus genome provides insights into paclitaxel biosynthesis.</title>
        <authorList>
            <person name="Xiong X."/>
            <person name="Gou J."/>
            <person name="Liao Q."/>
            <person name="Li Y."/>
            <person name="Zhou Q."/>
            <person name="Bi G."/>
            <person name="Li C."/>
            <person name="Du R."/>
            <person name="Wang X."/>
            <person name="Sun T."/>
            <person name="Guo L."/>
            <person name="Liang H."/>
            <person name="Lu P."/>
            <person name="Wu Y."/>
            <person name="Zhang Z."/>
            <person name="Ro D.K."/>
            <person name="Shang Y."/>
            <person name="Huang S."/>
            <person name="Yan J."/>
        </authorList>
    </citation>
    <scope>NUCLEOTIDE SEQUENCE [LARGE SCALE GENOMIC DNA]</scope>
    <source>
        <strain evidence="7">Ta-2019</strain>
    </source>
</reference>
<dbReference type="SUPFAM" id="SSF101936">
    <property type="entry name" value="DNA-binding pseudobarrel domain"/>
    <property type="match status" value="1"/>
</dbReference>
<evidence type="ECO:0000313" key="7">
    <source>
        <dbReference type="EMBL" id="KAH9309575.1"/>
    </source>
</evidence>
<feature type="non-terminal residue" evidence="7">
    <location>
        <position position="1"/>
    </location>
</feature>
<dbReference type="Proteomes" id="UP000824469">
    <property type="component" value="Unassembled WGS sequence"/>
</dbReference>